<gene>
    <name evidence="1" type="ORF">ARMGADRAFT_1063247</name>
</gene>
<dbReference type="AlphaFoldDB" id="A0A2H3E0A0"/>
<reference evidence="2" key="1">
    <citation type="journal article" date="2017" name="Nat. Ecol. Evol.">
        <title>Genome expansion and lineage-specific genetic innovations in the forest pathogenic fungi Armillaria.</title>
        <authorList>
            <person name="Sipos G."/>
            <person name="Prasanna A.N."/>
            <person name="Walter M.C."/>
            <person name="O'Connor E."/>
            <person name="Balint B."/>
            <person name="Krizsan K."/>
            <person name="Kiss B."/>
            <person name="Hess J."/>
            <person name="Varga T."/>
            <person name="Slot J."/>
            <person name="Riley R."/>
            <person name="Boka B."/>
            <person name="Rigling D."/>
            <person name="Barry K."/>
            <person name="Lee J."/>
            <person name="Mihaltcheva S."/>
            <person name="LaButti K."/>
            <person name="Lipzen A."/>
            <person name="Waldron R."/>
            <person name="Moloney N.M."/>
            <person name="Sperisen C."/>
            <person name="Kredics L."/>
            <person name="Vagvoelgyi C."/>
            <person name="Patrignani A."/>
            <person name="Fitzpatrick D."/>
            <person name="Nagy I."/>
            <person name="Doyle S."/>
            <person name="Anderson J.B."/>
            <person name="Grigoriev I.V."/>
            <person name="Gueldener U."/>
            <person name="Muensterkoetter M."/>
            <person name="Nagy L.G."/>
        </authorList>
    </citation>
    <scope>NUCLEOTIDE SEQUENCE [LARGE SCALE GENOMIC DNA]</scope>
    <source>
        <strain evidence="2">Ar21-2</strain>
    </source>
</reference>
<accession>A0A2H3E0A0</accession>
<name>A0A2H3E0A0_ARMGA</name>
<organism evidence="1 2">
    <name type="scientific">Armillaria gallica</name>
    <name type="common">Bulbous honey fungus</name>
    <name type="synonym">Armillaria bulbosa</name>
    <dbReference type="NCBI Taxonomy" id="47427"/>
    <lineage>
        <taxon>Eukaryota</taxon>
        <taxon>Fungi</taxon>
        <taxon>Dikarya</taxon>
        <taxon>Basidiomycota</taxon>
        <taxon>Agaricomycotina</taxon>
        <taxon>Agaricomycetes</taxon>
        <taxon>Agaricomycetidae</taxon>
        <taxon>Agaricales</taxon>
        <taxon>Marasmiineae</taxon>
        <taxon>Physalacriaceae</taxon>
        <taxon>Armillaria</taxon>
    </lineage>
</organism>
<keyword evidence="2" id="KW-1185">Reference proteome</keyword>
<dbReference type="InParanoid" id="A0A2H3E0A0"/>
<evidence type="ECO:0000313" key="2">
    <source>
        <dbReference type="Proteomes" id="UP000217790"/>
    </source>
</evidence>
<dbReference type="Proteomes" id="UP000217790">
    <property type="component" value="Unassembled WGS sequence"/>
</dbReference>
<dbReference type="EMBL" id="KZ293657">
    <property type="protein sequence ID" value="PBK93126.1"/>
    <property type="molecule type" value="Genomic_DNA"/>
</dbReference>
<proteinExistence type="predicted"/>
<protein>
    <submittedName>
        <fullName evidence="1">Uncharacterized protein</fullName>
    </submittedName>
</protein>
<sequence>MLLRATHFLQMVDVDADAGLVLAFWHAHEPDLHCGMLTFSWKWLALTPVFDRYTKQRRSNQYDLDVTRLSYRRAYALLVHGTDIMLLYDSDADLTVMWQWNIARENRDKDVDLRLESDIRAPDLADVRVRENDAAVEGDDALIADIYGFYSGQSLLHDGLRVVLRVGSTGFGGMGLQNPTKVTVTRPWSVTSHAAQQKQPRDFLQASYR</sequence>
<dbReference type="OrthoDB" id="3109502at2759"/>
<evidence type="ECO:0000313" key="1">
    <source>
        <dbReference type="EMBL" id="PBK93126.1"/>
    </source>
</evidence>